<accession>Q0WQF1</accession>
<dbReference type="AlphaFoldDB" id="Q0WQF1"/>
<sequence length="41" mass="4855">MNVLILVFMFLSVRKINDDKLKACFSKHSQWPPKAFAFRRA</sequence>
<proteinExistence type="evidence at transcript level"/>
<dbReference type="EMBL" id="AK228748">
    <property type="protein sequence ID" value="BAF00648.1"/>
    <property type="molecule type" value="mRNA"/>
</dbReference>
<protein>
    <submittedName>
        <fullName evidence="1">Uncharacterized protein</fullName>
    </submittedName>
</protein>
<name>Q0WQF1_ARATH</name>
<evidence type="ECO:0000313" key="1">
    <source>
        <dbReference type="EMBL" id="BAF00648.1"/>
    </source>
</evidence>
<reference evidence="1" key="1">
    <citation type="submission" date="2006-07" db="EMBL/GenBank/DDBJ databases">
        <title>Large-scale analysis of RIKEN Arabidopsis full-length (RAFL) cDNAs.</title>
        <authorList>
            <person name="Totoki Y."/>
            <person name="Seki M."/>
            <person name="Ishida J."/>
            <person name="Nakajima M."/>
            <person name="Enju A."/>
            <person name="Morosawa T."/>
            <person name="Kamiya A."/>
            <person name="Narusaka M."/>
            <person name="Shin-i T."/>
            <person name="Nakagawa M."/>
            <person name="Sakamoto N."/>
            <person name="Oishi K."/>
            <person name="Kohara Y."/>
            <person name="Kobayashi M."/>
            <person name="Toyoda A."/>
            <person name="Sakaki Y."/>
            <person name="Sakurai T."/>
            <person name="Iida K."/>
            <person name="Akiyama K."/>
            <person name="Satou M."/>
            <person name="Toyoda T."/>
            <person name="Konagaya A."/>
            <person name="Carninci P."/>
            <person name="Kawai J."/>
            <person name="Hayashizaki Y."/>
            <person name="Shinozaki K."/>
        </authorList>
    </citation>
    <scope>NUCLEOTIDE SEQUENCE</scope>
</reference>
<organism evidence="1">
    <name type="scientific">Arabidopsis thaliana</name>
    <name type="common">Mouse-ear cress</name>
    <dbReference type="NCBI Taxonomy" id="3702"/>
    <lineage>
        <taxon>Eukaryota</taxon>
        <taxon>Viridiplantae</taxon>
        <taxon>Streptophyta</taxon>
        <taxon>Embryophyta</taxon>
        <taxon>Tracheophyta</taxon>
        <taxon>Spermatophyta</taxon>
        <taxon>Magnoliopsida</taxon>
        <taxon>eudicotyledons</taxon>
        <taxon>Gunneridae</taxon>
        <taxon>Pentapetalae</taxon>
        <taxon>rosids</taxon>
        <taxon>malvids</taxon>
        <taxon>Brassicales</taxon>
        <taxon>Brassicaceae</taxon>
        <taxon>Camelineae</taxon>
        <taxon>Arabidopsis</taxon>
    </lineage>
</organism>